<protein>
    <submittedName>
        <fullName evidence="1">Uncharacterized protein</fullName>
    </submittedName>
</protein>
<sequence>MKHFYSKLSCLPGTLFTNHKFVVHSTIKDGDHYGLLTGNFYYLKFITCIDNRIE</sequence>
<gene>
    <name evidence="1" type="ORF">SAMN04487906_3378</name>
</gene>
<reference evidence="1 2" key="1">
    <citation type="submission" date="2016-10" db="EMBL/GenBank/DDBJ databases">
        <authorList>
            <person name="de Groot N.N."/>
        </authorList>
    </citation>
    <scope>NUCLEOTIDE SEQUENCE [LARGE SCALE GENOMIC DNA]</scope>
    <source>
        <strain evidence="1 2">CGMCC 1.6114</strain>
    </source>
</reference>
<dbReference type="Proteomes" id="UP000183209">
    <property type="component" value="Unassembled WGS sequence"/>
</dbReference>
<dbReference type="EMBL" id="FPAG01000014">
    <property type="protein sequence ID" value="SFT17373.1"/>
    <property type="molecule type" value="Genomic_DNA"/>
</dbReference>
<accession>A0A1I6VUF8</accession>
<proteinExistence type="predicted"/>
<evidence type="ECO:0000313" key="1">
    <source>
        <dbReference type="EMBL" id="SFT17373.1"/>
    </source>
</evidence>
<organism evidence="1 2">
    <name type="scientific">Zhouia amylolytica</name>
    <dbReference type="NCBI Taxonomy" id="376730"/>
    <lineage>
        <taxon>Bacteria</taxon>
        <taxon>Pseudomonadati</taxon>
        <taxon>Bacteroidota</taxon>
        <taxon>Flavobacteriia</taxon>
        <taxon>Flavobacteriales</taxon>
        <taxon>Flavobacteriaceae</taxon>
        <taxon>Zhouia</taxon>
    </lineage>
</organism>
<dbReference type="AlphaFoldDB" id="A0A1I6VUF8"/>
<name>A0A1I6VUF8_9FLAO</name>
<evidence type="ECO:0000313" key="2">
    <source>
        <dbReference type="Proteomes" id="UP000183209"/>
    </source>
</evidence>